<accession>A0ABQ5KTW8</accession>
<comment type="caution">
    <text evidence="1">The sequence shown here is derived from an EMBL/GenBank/DDBJ whole genome shotgun (WGS) entry which is preliminary data.</text>
</comment>
<protein>
    <submittedName>
        <fullName evidence="1">Uncharacterized protein</fullName>
    </submittedName>
</protein>
<reference evidence="1" key="1">
    <citation type="submission" date="2022-03" db="EMBL/GenBank/DDBJ databases">
        <title>Draft genome sequence of Aduncisulcus paluster, a free-living microaerophilic Fornicata.</title>
        <authorList>
            <person name="Yuyama I."/>
            <person name="Kume K."/>
            <person name="Tamura T."/>
            <person name="Inagaki Y."/>
            <person name="Hashimoto T."/>
        </authorList>
    </citation>
    <scope>NUCLEOTIDE SEQUENCE</scope>
    <source>
        <strain evidence="1">NY0171</strain>
    </source>
</reference>
<evidence type="ECO:0000313" key="1">
    <source>
        <dbReference type="EMBL" id="GKT35899.1"/>
    </source>
</evidence>
<gene>
    <name evidence="1" type="ORF">ADUPG1_008964</name>
</gene>
<evidence type="ECO:0000313" key="2">
    <source>
        <dbReference type="Proteomes" id="UP001057375"/>
    </source>
</evidence>
<proteinExistence type="predicted"/>
<organism evidence="1 2">
    <name type="scientific">Aduncisulcus paluster</name>
    <dbReference type="NCBI Taxonomy" id="2918883"/>
    <lineage>
        <taxon>Eukaryota</taxon>
        <taxon>Metamonada</taxon>
        <taxon>Carpediemonas-like organisms</taxon>
        <taxon>Aduncisulcus</taxon>
    </lineage>
</organism>
<sequence length="111" mass="12616">MQFGVALLEWDGCSFQKTLSSDKKGAFLLKKPKWFMGVAADEEDAHIIPMKTGPDVRFNFSKSKAKIRFENHQRKLSHMQKFASKLSSEAKTRCGPCQCFHHKLRGGINTL</sequence>
<dbReference type="EMBL" id="BQXS01011092">
    <property type="protein sequence ID" value="GKT35899.1"/>
    <property type="molecule type" value="Genomic_DNA"/>
</dbReference>
<dbReference type="Proteomes" id="UP001057375">
    <property type="component" value="Unassembled WGS sequence"/>
</dbReference>
<keyword evidence="2" id="KW-1185">Reference proteome</keyword>
<name>A0ABQ5KTW8_9EUKA</name>